<name>A0ACC0AQV1_CATRO</name>
<organism evidence="1 2">
    <name type="scientific">Catharanthus roseus</name>
    <name type="common">Madagascar periwinkle</name>
    <name type="synonym">Vinca rosea</name>
    <dbReference type="NCBI Taxonomy" id="4058"/>
    <lineage>
        <taxon>Eukaryota</taxon>
        <taxon>Viridiplantae</taxon>
        <taxon>Streptophyta</taxon>
        <taxon>Embryophyta</taxon>
        <taxon>Tracheophyta</taxon>
        <taxon>Spermatophyta</taxon>
        <taxon>Magnoliopsida</taxon>
        <taxon>eudicotyledons</taxon>
        <taxon>Gunneridae</taxon>
        <taxon>Pentapetalae</taxon>
        <taxon>asterids</taxon>
        <taxon>lamiids</taxon>
        <taxon>Gentianales</taxon>
        <taxon>Apocynaceae</taxon>
        <taxon>Rauvolfioideae</taxon>
        <taxon>Vinceae</taxon>
        <taxon>Catharanthinae</taxon>
        <taxon>Catharanthus</taxon>
    </lineage>
</organism>
<comment type="caution">
    <text evidence="1">The sequence shown here is derived from an EMBL/GenBank/DDBJ whole genome shotgun (WGS) entry which is preliminary data.</text>
</comment>
<dbReference type="Proteomes" id="UP001060085">
    <property type="component" value="Linkage Group LG05"/>
</dbReference>
<proteinExistence type="predicted"/>
<reference evidence="2" key="1">
    <citation type="journal article" date="2023" name="Nat. Plants">
        <title>Single-cell RNA sequencing provides a high-resolution roadmap for understanding the multicellular compartmentation of specialized metabolism.</title>
        <authorList>
            <person name="Sun S."/>
            <person name="Shen X."/>
            <person name="Li Y."/>
            <person name="Li Y."/>
            <person name="Wang S."/>
            <person name="Li R."/>
            <person name="Zhang H."/>
            <person name="Shen G."/>
            <person name="Guo B."/>
            <person name="Wei J."/>
            <person name="Xu J."/>
            <person name="St-Pierre B."/>
            <person name="Chen S."/>
            <person name="Sun C."/>
        </authorList>
    </citation>
    <scope>NUCLEOTIDE SEQUENCE [LARGE SCALE GENOMIC DNA]</scope>
</reference>
<dbReference type="EMBL" id="CM044705">
    <property type="protein sequence ID" value="KAI5663006.1"/>
    <property type="molecule type" value="Genomic_DNA"/>
</dbReference>
<gene>
    <name evidence="1" type="ORF">M9H77_22329</name>
</gene>
<accession>A0ACC0AQV1</accession>
<evidence type="ECO:0000313" key="1">
    <source>
        <dbReference type="EMBL" id="KAI5663006.1"/>
    </source>
</evidence>
<evidence type="ECO:0000313" key="2">
    <source>
        <dbReference type="Proteomes" id="UP001060085"/>
    </source>
</evidence>
<protein>
    <submittedName>
        <fullName evidence="1">Uncharacterized protein</fullName>
    </submittedName>
</protein>
<sequence length="166" mass="19351">MKMKKRSNRSPIKKRKRKSFNRSPIPKYSIWYVGVRRGSPGSSFSLWQLLLVIEVYYSSRDGFYSASIPPGASFSLAAACTPPDVYSSSSIHYALDDLDSIFATAILESGTHVYSFGFIYFNKQSDCTKVPDRMKNMWSTEFEKRYRWDPMHEHAIWDAWHRRDLL</sequence>
<keyword evidence="2" id="KW-1185">Reference proteome</keyword>